<dbReference type="InterPro" id="IPR003959">
    <property type="entry name" value="ATPase_AAA_core"/>
</dbReference>
<dbReference type="PIRSF" id="PIRSF001174">
    <property type="entry name" value="Lon_proteas"/>
    <property type="match status" value="1"/>
</dbReference>
<evidence type="ECO:0000256" key="4">
    <source>
        <dbReference type="ARBA" id="ARBA00022741"/>
    </source>
</evidence>
<comment type="caution">
    <text evidence="18">The sequence shown here is derived from an EMBL/GenBank/DDBJ whole genome shotgun (WGS) entry which is preliminary data.</text>
</comment>
<dbReference type="InterPro" id="IPR054594">
    <property type="entry name" value="Lon_lid"/>
</dbReference>
<dbReference type="EC" id="3.4.21.53" evidence="9 10"/>
<gene>
    <name evidence="9 18" type="primary">lon</name>
    <name evidence="18" type="ORF">GCL60_03345</name>
</gene>
<dbReference type="FunFam" id="3.40.50.300:FF:000382">
    <property type="entry name" value="Lon protease homolog 2, peroxisomal"/>
    <property type="match status" value="1"/>
</dbReference>
<dbReference type="Gene3D" id="1.20.58.1480">
    <property type="match status" value="1"/>
</dbReference>
<dbReference type="Gene3D" id="3.40.50.300">
    <property type="entry name" value="P-loop containing nucleotide triphosphate hydrolases"/>
    <property type="match status" value="1"/>
</dbReference>
<evidence type="ECO:0000256" key="9">
    <source>
        <dbReference type="HAMAP-Rule" id="MF_01973"/>
    </source>
</evidence>
<dbReference type="InterPro" id="IPR027543">
    <property type="entry name" value="Lon_bac"/>
</dbReference>
<dbReference type="EMBL" id="WFLM01000001">
    <property type="protein sequence ID" value="KAB8040982.1"/>
    <property type="molecule type" value="Genomic_DNA"/>
</dbReference>
<feature type="domain" description="Lon proteolytic" evidence="16">
    <location>
        <begin position="608"/>
        <end position="789"/>
    </location>
</feature>
<dbReference type="PROSITE" id="PS01046">
    <property type="entry name" value="LON_SER"/>
    <property type="match status" value="1"/>
</dbReference>
<feature type="active site" evidence="9 11">
    <location>
        <position position="695"/>
    </location>
</feature>
<evidence type="ECO:0000256" key="14">
    <source>
        <dbReference type="RuleBase" id="RU000591"/>
    </source>
</evidence>
<dbReference type="PANTHER" id="PTHR10046">
    <property type="entry name" value="ATP DEPENDENT LON PROTEASE FAMILY MEMBER"/>
    <property type="match status" value="1"/>
</dbReference>
<dbReference type="InterPro" id="IPR003593">
    <property type="entry name" value="AAA+_ATPase"/>
</dbReference>
<dbReference type="Pfam" id="PF02190">
    <property type="entry name" value="LON_substr_bdg"/>
    <property type="match status" value="1"/>
</dbReference>
<dbReference type="InterPro" id="IPR008268">
    <property type="entry name" value="Peptidase_S16_AS"/>
</dbReference>
<keyword evidence="6 9" id="KW-0720">Serine protease</keyword>
<dbReference type="Proteomes" id="UP000437748">
    <property type="component" value="Unassembled WGS sequence"/>
</dbReference>
<dbReference type="InterPro" id="IPR004815">
    <property type="entry name" value="Lon_bac/euk-typ"/>
</dbReference>
<evidence type="ECO:0000256" key="12">
    <source>
        <dbReference type="PIRSR" id="PIRSR001174-2"/>
    </source>
</evidence>
<feature type="region of interest" description="Disordered" evidence="15">
    <location>
        <begin position="793"/>
        <end position="822"/>
    </location>
</feature>
<keyword evidence="8 9" id="KW-0346">Stress response</keyword>
<dbReference type="HAMAP" id="MF_01973">
    <property type="entry name" value="lon_bact"/>
    <property type="match status" value="1"/>
</dbReference>
<dbReference type="OrthoDB" id="5409139at2"/>
<evidence type="ECO:0000256" key="6">
    <source>
        <dbReference type="ARBA" id="ARBA00022825"/>
    </source>
</evidence>
<dbReference type="InterPro" id="IPR014721">
    <property type="entry name" value="Ribsml_uS5_D2-typ_fold_subgr"/>
</dbReference>
<evidence type="ECO:0000256" key="8">
    <source>
        <dbReference type="ARBA" id="ARBA00023016"/>
    </source>
</evidence>
<keyword evidence="7 9" id="KW-0067">ATP-binding</keyword>
<keyword evidence="5 9" id="KW-0378">Hydrolase</keyword>
<keyword evidence="19" id="KW-1185">Reference proteome</keyword>
<dbReference type="InterPro" id="IPR015947">
    <property type="entry name" value="PUA-like_sf"/>
</dbReference>
<protein>
    <recommendedName>
        <fullName evidence="9 10">Lon protease</fullName>
        <ecNumber evidence="9 10">3.4.21.53</ecNumber>
    </recommendedName>
    <alternativeName>
        <fullName evidence="9">ATP-dependent protease La</fullName>
    </alternativeName>
</protein>
<evidence type="ECO:0000256" key="10">
    <source>
        <dbReference type="PIRNR" id="PIRNR001174"/>
    </source>
</evidence>
<organism evidence="18 19">
    <name type="scientific">Silvanigrella paludirubra</name>
    <dbReference type="NCBI Taxonomy" id="2499159"/>
    <lineage>
        <taxon>Bacteria</taxon>
        <taxon>Pseudomonadati</taxon>
        <taxon>Bdellovibrionota</taxon>
        <taxon>Oligoflexia</taxon>
        <taxon>Silvanigrellales</taxon>
        <taxon>Silvanigrellaceae</taxon>
        <taxon>Silvanigrella</taxon>
    </lineage>
</organism>
<feature type="compositionally biased region" description="Polar residues" evidence="15">
    <location>
        <begin position="813"/>
        <end position="822"/>
    </location>
</feature>
<comment type="subunit">
    <text evidence="9 10">Homohexamer. Organized in a ring with a central cavity.</text>
</comment>
<feature type="compositionally biased region" description="Polar residues" evidence="15">
    <location>
        <begin position="793"/>
        <end position="805"/>
    </location>
</feature>
<evidence type="ECO:0000256" key="1">
    <source>
        <dbReference type="ARBA" id="ARBA00004496"/>
    </source>
</evidence>
<dbReference type="GO" id="GO:0005524">
    <property type="term" value="F:ATP binding"/>
    <property type="evidence" value="ECO:0007669"/>
    <property type="project" value="UniProtKB-UniRule"/>
</dbReference>
<dbReference type="SUPFAM" id="SSF54211">
    <property type="entry name" value="Ribosomal protein S5 domain 2-like"/>
    <property type="match status" value="1"/>
</dbReference>
<dbReference type="Gene3D" id="1.20.5.5270">
    <property type="match status" value="1"/>
</dbReference>
<dbReference type="PRINTS" id="PR00830">
    <property type="entry name" value="ENDOLAPTASE"/>
</dbReference>
<dbReference type="Gene3D" id="3.30.230.10">
    <property type="match status" value="1"/>
</dbReference>
<feature type="binding site" evidence="9 12">
    <location>
        <begin position="366"/>
        <end position="373"/>
    </location>
    <ligand>
        <name>ATP</name>
        <dbReference type="ChEBI" id="CHEBI:30616"/>
    </ligand>
</feature>
<dbReference type="GO" id="GO:0043565">
    <property type="term" value="F:sequence-specific DNA binding"/>
    <property type="evidence" value="ECO:0007669"/>
    <property type="project" value="UniProtKB-UniRule"/>
</dbReference>
<dbReference type="InterPro" id="IPR008269">
    <property type="entry name" value="Lon_proteolytic"/>
</dbReference>
<dbReference type="GO" id="GO:0006515">
    <property type="term" value="P:protein quality control for misfolded or incompletely synthesized proteins"/>
    <property type="evidence" value="ECO:0007669"/>
    <property type="project" value="UniProtKB-UniRule"/>
</dbReference>
<proteinExistence type="evidence at transcript level"/>
<comment type="induction">
    <text evidence="9">By heat shock.</text>
</comment>
<dbReference type="InterPro" id="IPR027417">
    <property type="entry name" value="P-loop_NTPase"/>
</dbReference>
<dbReference type="PROSITE" id="PS51786">
    <property type="entry name" value="LON_PROTEOLYTIC"/>
    <property type="match status" value="1"/>
</dbReference>
<dbReference type="SMART" id="SM00382">
    <property type="entry name" value="AAA"/>
    <property type="match status" value="1"/>
</dbReference>
<evidence type="ECO:0000256" key="13">
    <source>
        <dbReference type="PROSITE-ProRule" id="PRU01122"/>
    </source>
</evidence>
<evidence type="ECO:0000256" key="3">
    <source>
        <dbReference type="ARBA" id="ARBA00022670"/>
    </source>
</evidence>
<comment type="subcellular location">
    <subcellularLocation>
        <location evidence="1 9 10">Cytoplasm</location>
    </subcellularLocation>
</comment>
<keyword evidence="4 9" id="KW-0547">Nucleotide-binding</keyword>
<feature type="domain" description="Lon N-terminal" evidence="17">
    <location>
        <begin position="12"/>
        <end position="215"/>
    </location>
</feature>
<comment type="catalytic activity">
    <reaction evidence="9 10 13">
        <text>Hydrolysis of proteins in presence of ATP.</text>
        <dbReference type="EC" id="3.4.21.53"/>
    </reaction>
</comment>
<keyword evidence="3 9" id="KW-0645">Protease</keyword>
<comment type="function">
    <text evidence="9">ATP-dependent serine protease that mediates the selective degradation of mutant and abnormal proteins as well as certain short-lived regulatory proteins. Required for cellular homeostasis and for survival from DNA damage and developmental changes induced by stress. Degrades polypeptides processively to yield small peptide fragments that are 5 to 10 amino acids long. Binds to DNA in a double-stranded, site-specific manner.</text>
</comment>
<feature type="active site" evidence="9 11">
    <location>
        <position position="738"/>
    </location>
</feature>
<dbReference type="SUPFAM" id="SSF88697">
    <property type="entry name" value="PUA domain-like"/>
    <property type="match status" value="1"/>
</dbReference>
<reference evidence="18 19" key="1">
    <citation type="submission" date="2019-10" db="EMBL/GenBank/DDBJ databases">
        <title>New species of Slilvanegrellaceae.</title>
        <authorList>
            <person name="Pitt A."/>
            <person name="Hahn M.W."/>
        </authorList>
    </citation>
    <scope>NUCLEOTIDE SEQUENCE [LARGE SCALE GENOMIC DNA]</scope>
    <source>
        <strain evidence="18 19">SP-Ram-0.45-NSY-1</strain>
    </source>
</reference>
<dbReference type="AlphaFoldDB" id="A0A6N6W030"/>
<dbReference type="Pfam" id="PF22667">
    <property type="entry name" value="Lon_lid"/>
    <property type="match status" value="1"/>
</dbReference>
<evidence type="ECO:0000313" key="19">
    <source>
        <dbReference type="Proteomes" id="UP000437748"/>
    </source>
</evidence>
<dbReference type="RefSeq" id="WP_153418505.1">
    <property type="nucleotide sequence ID" value="NZ_WFLM01000001.1"/>
</dbReference>
<dbReference type="Gene3D" id="2.30.130.40">
    <property type="entry name" value="LON domain-like"/>
    <property type="match status" value="1"/>
</dbReference>
<dbReference type="CDD" id="cd19500">
    <property type="entry name" value="RecA-like_Lon"/>
    <property type="match status" value="1"/>
</dbReference>
<dbReference type="InterPro" id="IPR003111">
    <property type="entry name" value="Lon_prtase_N"/>
</dbReference>
<evidence type="ECO:0000313" key="18">
    <source>
        <dbReference type="EMBL" id="KAB8040982.1"/>
    </source>
</evidence>
<evidence type="ECO:0000256" key="11">
    <source>
        <dbReference type="PIRSR" id="PIRSR001174-1"/>
    </source>
</evidence>
<dbReference type="Pfam" id="PF00004">
    <property type="entry name" value="AAA"/>
    <property type="match status" value="1"/>
</dbReference>
<dbReference type="SMART" id="SM00464">
    <property type="entry name" value="LON"/>
    <property type="match status" value="1"/>
</dbReference>
<dbReference type="GO" id="GO:0004176">
    <property type="term" value="F:ATP-dependent peptidase activity"/>
    <property type="evidence" value="ECO:0007669"/>
    <property type="project" value="UniProtKB-UniRule"/>
</dbReference>
<dbReference type="GO" id="GO:0016887">
    <property type="term" value="F:ATP hydrolysis activity"/>
    <property type="evidence" value="ECO:0007669"/>
    <property type="project" value="UniProtKB-UniRule"/>
</dbReference>
<evidence type="ECO:0000256" key="5">
    <source>
        <dbReference type="ARBA" id="ARBA00022801"/>
    </source>
</evidence>
<keyword evidence="2 9" id="KW-0963">Cytoplasm</keyword>
<dbReference type="InterPro" id="IPR020568">
    <property type="entry name" value="Ribosomal_Su5_D2-typ_SF"/>
</dbReference>
<dbReference type="InterPro" id="IPR046336">
    <property type="entry name" value="Lon_prtase_N_sf"/>
</dbReference>
<name>A0A6N6W030_9BACT</name>
<dbReference type="GO" id="GO:0005737">
    <property type="term" value="C:cytoplasm"/>
    <property type="evidence" value="ECO:0007669"/>
    <property type="project" value="UniProtKB-SubCell"/>
</dbReference>
<dbReference type="Gene3D" id="1.10.8.60">
    <property type="match status" value="1"/>
</dbReference>
<dbReference type="GO" id="GO:0004252">
    <property type="term" value="F:serine-type endopeptidase activity"/>
    <property type="evidence" value="ECO:0007669"/>
    <property type="project" value="UniProtKB-UniRule"/>
</dbReference>
<evidence type="ECO:0000259" key="17">
    <source>
        <dbReference type="PROSITE" id="PS51787"/>
    </source>
</evidence>
<evidence type="ECO:0000259" key="16">
    <source>
        <dbReference type="PROSITE" id="PS51786"/>
    </source>
</evidence>
<evidence type="ECO:0000256" key="7">
    <source>
        <dbReference type="ARBA" id="ARBA00022840"/>
    </source>
</evidence>
<dbReference type="NCBIfam" id="TIGR00763">
    <property type="entry name" value="lon"/>
    <property type="match status" value="1"/>
</dbReference>
<dbReference type="Pfam" id="PF05362">
    <property type="entry name" value="Lon_C"/>
    <property type="match status" value="1"/>
</dbReference>
<comment type="similarity">
    <text evidence="9 10 13 14">Belongs to the peptidase S16 family.</text>
</comment>
<dbReference type="SUPFAM" id="SSF52540">
    <property type="entry name" value="P-loop containing nucleoside triphosphate hydrolases"/>
    <property type="match status" value="1"/>
</dbReference>
<dbReference type="InterPro" id="IPR027065">
    <property type="entry name" value="Lon_Prtase"/>
</dbReference>
<dbReference type="GO" id="GO:0034605">
    <property type="term" value="P:cellular response to heat"/>
    <property type="evidence" value="ECO:0007669"/>
    <property type="project" value="UniProtKB-UniRule"/>
</dbReference>
<evidence type="ECO:0000256" key="15">
    <source>
        <dbReference type="SAM" id="MobiDB-lite"/>
    </source>
</evidence>
<evidence type="ECO:0000256" key="2">
    <source>
        <dbReference type="ARBA" id="ARBA00022490"/>
    </source>
</evidence>
<dbReference type="PROSITE" id="PS51787">
    <property type="entry name" value="LON_N"/>
    <property type="match status" value="1"/>
</dbReference>
<sequence>MSQGIDKVADCLPLLPLKDIVVFPQMILPVFVSEDICMRAVDAACAKDRFIFLSAFRSEINREHDTFFELRVSTPPPFDVYDVGTVASVMRTRKLPDGRTKVLIQGVSRALILGLKQSDPYPVVSMKLLLDKEITQEGEALCRSVKEQLEKIVPFGRSISPDLLMLIEDVTDVGRLANLVASNLGLKIVEAQKVLATSDPFERLRKVHTLLLRELESYTSQSRGYSHSKEESAKSQREQYLREQLKALKHELGELDGKEEVEDLKDKILKTGMTSEAQSECLKQARRLERMNQDSSEATLTRTYLEWMVDLPWTKVSDSKIEMSHCKKILDEDHYGLEKIKDRILEYIAVKKLNPDLKGPILCFVGPPGVGKTSLGRSIARALGRKFVRISLGGVRDEAEIRGHRRTYVGAMPGRIIQTLKTVGTRNPVMMLDEIDKLGADYKGDPASALLEVLDPEQNHSFSDHYISVPFDLSQIIFLANANRLDTIPAALRDRLEIIEVSGYSEEEKSEITRQYIIPKVIGQNGLNPDLVQFQDTAVNLVINSYTRESGLRSLEKHIATITRKLARYIAENDEKGKDRKLVKVTPKIAKELLGEERYFSDDHDIYKKRIGVGVGLAYTQAGGEILELEVTLMNGNGKLILTGQLGDVMKESAQTALTCVRALAKDLKIDADKFTTQDIHLHVPAGAIPKDGPSAGIAIAVALVSAFTNQYVSQDVAVTGEITLHGRVLPIGGVREKVLAALRAGIRKVCLPDKNRGSFSELPLTIRRRIDVRFVTKLDDVLKVCFENNEFASGSSSDGENNQSRQERTSKSVDNISAANG</sequence>
<accession>A0A6N6W030</accession>